<proteinExistence type="predicted"/>
<name>A0AAD7X5I7_9APHY</name>
<evidence type="ECO:0000313" key="3">
    <source>
        <dbReference type="Proteomes" id="UP001215151"/>
    </source>
</evidence>
<comment type="caution">
    <text evidence="2">The sequence shown here is derived from an EMBL/GenBank/DDBJ whole genome shotgun (WGS) entry which is preliminary data.</text>
</comment>
<dbReference type="EMBL" id="JAPEVG010000605">
    <property type="protein sequence ID" value="KAJ8457032.1"/>
    <property type="molecule type" value="Genomic_DNA"/>
</dbReference>
<dbReference type="SUPFAM" id="SSF56672">
    <property type="entry name" value="DNA/RNA polymerases"/>
    <property type="match status" value="1"/>
</dbReference>
<dbReference type="InterPro" id="IPR021109">
    <property type="entry name" value="Peptidase_aspartic_dom_sf"/>
</dbReference>
<dbReference type="Gene3D" id="2.40.70.10">
    <property type="entry name" value="Acid Proteases"/>
    <property type="match status" value="1"/>
</dbReference>
<dbReference type="InterPro" id="IPR043502">
    <property type="entry name" value="DNA/RNA_pol_sf"/>
</dbReference>
<dbReference type="InterPro" id="IPR032567">
    <property type="entry name" value="RTL1-rel"/>
</dbReference>
<evidence type="ECO:0000313" key="2">
    <source>
        <dbReference type="EMBL" id="KAJ8457032.1"/>
    </source>
</evidence>
<evidence type="ECO:0000256" key="1">
    <source>
        <dbReference type="SAM" id="MobiDB-lite"/>
    </source>
</evidence>
<gene>
    <name evidence="2" type="ORF">ONZ51_g11772</name>
</gene>
<sequence>MKNSKQANVATTEKKNCFCHICKSKTHNTDDCFQLVKNADKRAKFQNQSKGADQKTGGNEAQSSKPGKVKKTRIIEVEVTDNEEEPPAASASISTARIEQEDVDDMSTLLEGDEPQTRPSQPGKGKARASVLVADLGKKDMIIGYTYLRRHNPEIDWEHGEWRFTRCPESCAPRARKKDHVAEEEADELQLPREDPLITPLDELGEECIENPHINWISTEDPEDHKIAQLTAEILAKDLEEVEDDDTRNWKAFVPEYLHEFGDVFSKKQSERMPVRKPYDHGIDLEEGAPLPRPAKLYPMSPKERNSLDEWINEETRKGYIRESKSPVAAPVFFEE</sequence>
<dbReference type="AlphaFoldDB" id="A0AAD7X5I7"/>
<dbReference type="Proteomes" id="UP001215151">
    <property type="component" value="Unassembled WGS sequence"/>
</dbReference>
<dbReference type="PANTHER" id="PTHR15503:SF30">
    <property type="entry name" value="RETROTRANSPOSON GAG-LIKE PROTEIN 6"/>
    <property type="match status" value="1"/>
</dbReference>
<organism evidence="2 3">
    <name type="scientific">Trametes cubensis</name>
    <dbReference type="NCBI Taxonomy" id="1111947"/>
    <lineage>
        <taxon>Eukaryota</taxon>
        <taxon>Fungi</taxon>
        <taxon>Dikarya</taxon>
        <taxon>Basidiomycota</taxon>
        <taxon>Agaricomycotina</taxon>
        <taxon>Agaricomycetes</taxon>
        <taxon>Polyporales</taxon>
        <taxon>Polyporaceae</taxon>
        <taxon>Trametes</taxon>
    </lineage>
</organism>
<protein>
    <submittedName>
        <fullName evidence="2">Uncharacterized protein</fullName>
    </submittedName>
</protein>
<dbReference type="Gene3D" id="3.10.10.10">
    <property type="entry name" value="HIV Type 1 Reverse Transcriptase, subunit A, domain 1"/>
    <property type="match status" value="1"/>
</dbReference>
<feature type="region of interest" description="Disordered" evidence="1">
    <location>
        <begin position="44"/>
        <end position="73"/>
    </location>
</feature>
<keyword evidence="3" id="KW-1185">Reference proteome</keyword>
<feature type="region of interest" description="Disordered" evidence="1">
    <location>
        <begin position="280"/>
        <end position="302"/>
    </location>
</feature>
<dbReference type="PANTHER" id="PTHR15503">
    <property type="entry name" value="LDOC1 RELATED"/>
    <property type="match status" value="1"/>
</dbReference>
<reference evidence="2" key="1">
    <citation type="submission" date="2022-11" db="EMBL/GenBank/DDBJ databases">
        <title>Genome Sequence of Cubamyces cubensis.</title>
        <authorList>
            <person name="Buettner E."/>
        </authorList>
    </citation>
    <scope>NUCLEOTIDE SEQUENCE</scope>
    <source>
        <strain evidence="2">MPL-01</strain>
    </source>
</reference>
<accession>A0AAD7X5I7</accession>
<feature type="compositionally biased region" description="Polar residues" evidence="1">
    <location>
        <begin position="45"/>
        <end position="65"/>
    </location>
</feature>